<comment type="subcellular location">
    <subcellularLocation>
        <location evidence="1">Cell outer membrane</location>
        <topology evidence="1">Multi-pass membrane protein</topology>
    </subcellularLocation>
</comment>
<evidence type="ECO:0000256" key="4">
    <source>
        <dbReference type="ARBA" id="ARBA00022448"/>
    </source>
</evidence>
<dbReference type="RefSeq" id="WP_035594218.1">
    <property type="nucleotide sequence ID" value="NZ_JOKD01000013.1"/>
</dbReference>
<dbReference type="Proteomes" id="UP000029721">
    <property type="component" value="Unassembled WGS sequence"/>
</dbReference>
<dbReference type="Gene3D" id="2.40.160.10">
    <property type="entry name" value="Porin"/>
    <property type="match status" value="1"/>
</dbReference>
<evidence type="ECO:0000256" key="10">
    <source>
        <dbReference type="ARBA" id="ARBA00023136"/>
    </source>
</evidence>
<dbReference type="InterPro" id="IPR001897">
    <property type="entry name" value="Porin_gammaproteobac"/>
</dbReference>
<gene>
    <name evidence="14" type="ORF">FP66_01835</name>
</gene>
<keyword evidence="11" id="KW-0998">Cell outer membrane</keyword>
<dbReference type="CDD" id="cd00342">
    <property type="entry name" value="gram_neg_porins"/>
    <property type="match status" value="1"/>
</dbReference>
<dbReference type="InterPro" id="IPR050298">
    <property type="entry name" value="Gram-neg_bact_OMP"/>
</dbReference>
<evidence type="ECO:0000256" key="2">
    <source>
        <dbReference type="ARBA" id="ARBA00007539"/>
    </source>
</evidence>
<dbReference type="InterPro" id="IPR023614">
    <property type="entry name" value="Porin_dom_sf"/>
</dbReference>
<comment type="similarity">
    <text evidence="2">Belongs to the Gram-negative porin family.</text>
</comment>
<evidence type="ECO:0000256" key="9">
    <source>
        <dbReference type="ARBA" id="ARBA00023114"/>
    </source>
</evidence>
<evidence type="ECO:0000256" key="3">
    <source>
        <dbReference type="ARBA" id="ARBA00011233"/>
    </source>
</evidence>
<evidence type="ECO:0000256" key="11">
    <source>
        <dbReference type="ARBA" id="ARBA00023237"/>
    </source>
</evidence>
<evidence type="ECO:0000256" key="8">
    <source>
        <dbReference type="ARBA" id="ARBA00023065"/>
    </source>
</evidence>
<keyword evidence="5" id="KW-1134">Transmembrane beta strand</keyword>
<evidence type="ECO:0000256" key="7">
    <source>
        <dbReference type="ARBA" id="ARBA00022729"/>
    </source>
</evidence>
<evidence type="ECO:0000256" key="6">
    <source>
        <dbReference type="ARBA" id="ARBA00022692"/>
    </source>
</evidence>
<keyword evidence="9" id="KW-0626">Porin</keyword>
<dbReference type="PRINTS" id="PR00183">
    <property type="entry name" value="ECOLIPORIN"/>
</dbReference>
<feature type="domain" description="Porin" evidence="13">
    <location>
        <begin position="8"/>
        <end position="365"/>
    </location>
</feature>
<keyword evidence="10" id="KW-0472">Membrane</keyword>
<dbReference type="InterPro" id="IPR033900">
    <property type="entry name" value="Gram_neg_porin_domain"/>
</dbReference>
<organism evidence="14 15">
    <name type="scientific">Halomonas salina</name>
    <dbReference type="NCBI Taxonomy" id="42565"/>
    <lineage>
        <taxon>Bacteria</taxon>
        <taxon>Pseudomonadati</taxon>
        <taxon>Pseudomonadota</taxon>
        <taxon>Gammaproteobacteria</taxon>
        <taxon>Oceanospirillales</taxon>
        <taxon>Halomonadaceae</taxon>
        <taxon>Halomonas</taxon>
    </lineage>
</organism>
<dbReference type="Pfam" id="PF13609">
    <property type="entry name" value="Porin_4"/>
    <property type="match status" value="1"/>
</dbReference>
<evidence type="ECO:0000313" key="15">
    <source>
        <dbReference type="Proteomes" id="UP000029721"/>
    </source>
</evidence>
<dbReference type="SUPFAM" id="SSF56935">
    <property type="entry name" value="Porins"/>
    <property type="match status" value="1"/>
</dbReference>
<sequence length="379" mass="41115">MKKTLLATAIAGAMAASGAQAATVYNQDGTKLDIYGNIQLAVASFDEAERDNVTGELSSESTDSLFDNGSTFGFAAEHVIYDGLTGYLKLEFDDFQADEKKITGRDTGDQAYIGLKGNFGDVRLGSYDPLIDDWSQDWITNNELADVSDSTTDLGNAFDFLGVDGGDREGDKLTYTSPVFNGLQFALGTQYKGDGEDVNSNFKYDSSGRMERNASFFGGVKYTVGNLQLSAVYDDLETHSVEFGSNDIADFDAYSFAANYSMNALRLSFKYERTDIDFMDESGEIDRYGLGARYGYGPGDVYLAYQRVEADDDLAGVVANPNGFNPVSGQYEGDDSFNEVLGGVTYNISDAMYVFGEAGVYDRSGDDGDFIGTGVVYLF</sequence>
<evidence type="ECO:0000256" key="1">
    <source>
        <dbReference type="ARBA" id="ARBA00004571"/>
    </source>
</evidence>
<comment type="subunit">
    <text evidence="3">Homotrimer.</text>
</comment>
<feature type="chain" id="PRO_5045871476" evidence="12">
    <location>
        <begin position="22"/>
        <end position="379"/>
    </location>
</feature>
<name>A0ABR4WVH3_9GAMM</name>
<keyword evidence="4" id="KW-0813">Transport</keyword>
<evidence type="ECO:0000256" key="5">
    <source>
        <dbReference type="ARBA" id="ARBA00022452"/>
    </source>
</evidence>
<keyword evidence="15" id="KW-1185">Reference proteome</keyword>
<accession>A0ABR4WVH3</accession>
<keyword evidence="8" id="KW-0406">Ion transport</keyword>
<feature type="signal peptide" evidence="12">
    <location>
        <begin position="1"/>
        <end position="21"/>
    </location>
</feature>
<keyword evidence="7 12" id="KW-0732">Signal</keyword>
<comment type="caution">
    <text evidence="14">The sequence shown here is derived from an EMBL/GenBank/DDBJ whole genome shotgun (WGS) entry which is preliminary data.</text>
</comment>
<keyword evidence="6" id="KW-0812">Transmembrane</keyword>
<dbReference type="EMBL" id="JOKD01000013">
    <property type="protein sequence ID" value="KGE78705.1"/>
    <property type="molecule type" value="Genomic_DNA"/>
</dbReference>
<protein>
    <submittedName>
        <fullName evidence="14">Porin</fullName>
    </submittedName>
</protein>
<dbReference type="PANTHER" id="PTHR34501:SF9">
    <property type="entry name" value="MAJOR OUTER MEMBRANE PROTEIN P.IA"/>
    <property type="match status" value="1"/>
</dbReference>
<dbReference type="PANTHER" id="PTHR34501">
    <property type="entry name" value="PROTEIN YDDL-RELATED"/>
    <property type="match status" value="1"/>
</dbReference>
<proteinExistence type="inferred from homology"/>
<evidence type="ECO:0000259" key="13">
    <source>
        <dbReference type="Pfam" id="PF13609"/>
    </source>
</evidence>
<evidence type="ECO:0000256" key="12">
    <source>
        <dbReference type="SAM" id="SignalP"/>
    </source>
</evidence>
<reference evidence="14 15" key="1">
    <citation type="submission" date="2014-06" db="EMBL/GenBank/DDBJ databases">
        <title>Draft genome sequence of an extremely salt tolerant bacteria Halomonas salina/CIFRI 1.</title>
        <authorList>
            <person name="Behera B.D."/>
            <person name="Meena D.K."/>
            <person name="Das P."/>
            <person name="Maharana J."/>
            <person name="Paria P."/>
            <person name="Sharma A.P."/>
            <person name="Shamsudheen K.V."/>
            <person name="Rijit J."/>
            <person name="Dixit V."/>
            <person name="Verma A."/>
            <person name="Scaria V."/>
            <person name="Sivasubbu S."/>
        </authorList>
    </citation>
    <scope>NUCLEOTIDE SEQUENCE [LARGE SCALE GENOMIC DNA]</scope>
    <source>
        <strain evidence="14 15">CIFRI 1</strain>
    </source>
</reference>
<evidence type="ECO:0000313" key="14">
    <source>
        <dbReference type="EMBL" id="KGE78705.1"/>
    </source>
</evidence>